<feature type="region of interest" description="Disordered" evidence="5">
    <location>
        <begin position="192"/>
        <end position="216"/>
    </location>
</feature>
<keyword evidence="3 4" id="KW-0949">S-adenosyl-L-methionine</keyword>
<dbReference type="InterPro" id="IPR025799">
    <property type="entry name" value="Arg_MeTrfase"/>
</dbReference>
<evidence type="ECO:0000259" key="6">
    <source>
        <dbReference type="Pfam" id="PF05185"/>
    </source>
</evidence>
<dbReference type="Pfam" id="PF05185">
    <property type="entry name" value="PRMT5"/>
    <property type="match status" value="1"/>
</dbReference>
<organism evidence="9 10">
    <name type="scientific">Hypsibius exemplaris</name>
    <name type="common">Freshwater tardigrade</name>
    <dbReference type="NCBI Taxonomy" id="2072580"/>
    <lineage>
        <taxon>Eukaryota</taxon>
        <taxon>Metazoa</taxon>
        <taxon>Ecdysozoa</taxon>
        <taxon>Tardigrada</taxon>
        <taxon>Eutardigrada</taxon>
        <taxon>Parachela</taxon>
        <taxon>Hypsibioidea</taxon>
        <taxon>Hypsibiidae</taxon>
        <taxon>Hypsibius</taxon>
    </lineage>
</organism>
<dbReference type="Proteomes" id="UP000192578">
    <property type="component" value="Unassembled WGS sequence"/>
</dbReference>
<dbReference type="PANTHER" id="PTHR10738">
    <property type="entry name" value="PROTEIN ARGININE N-METHYLTRANSFERASE 5"/>
    <property type="match status" value="1"/>
</dbReference>
<evidence type="ECO:0000313" key="10">
    <source>
        <dbReference type="Proteomes" id="UP000192578"/>
    </source>
</evidence>
<evidence type="ECO:0000256" key="3">
    <source>
        <dbReference type="ARBA" id="ARBA00022691"/>
    </source>
</evidence>
<dbReference type="Pfam" id="PF17286">
    <property type="entry name" value="PRMT5_C"/>
    <property type="match status" value="1"/>
</dbReference>
<feature type="domain" description="PRMT5 arginine-N-methyltransferase" evidence="6">
    <location>
        <begin position="370"/>
        <end position="540"/>
    </location>
</feature>
<sequence>MSDQKDLTPEEKRALLSQFGLFNDQTVKTRGCRCINGPIGLSSSESSPAVDCLTSITANDQGVVLAAVSAKSETMGVALAAVGAFHRKESVPDCSNKNVIFSLQVPDLEQCSERECQTAMHEDFVTAAFTALEDEVRAVLIKPVIPKWTHEGIEFRSYKFAGALKKLLNRNFQLQYRDEASKQERVEALLKNKENQQGTPSFTSAKSDEVENSTTEVDPFRTLTPRQVWIQLSVNEKDAASSTELLSPEELHDQAWRWWSVLQSITRKNPKLALCLRVGSAVPEDSKRCQRWFSERLRAILIPDDVWRKNKAGFPILPPRLKEFLVKSFHIPQLTYLISDEGTGQPDRFRYLVHLYKDYLKSVKDPFRQKVMRHLADLPIRPLQPLRDHLTQEIYCVFEGDPIKYKLYRDASVMALQDLQKKGRGLARANPVVAMVVGAGRGPLVTQFIDAAISLGMFFKVYALDKNPIAISAMTLKLQSQWKPHATSIHVVQCDMRVFRPKEKADLLISELLGSFGCNELSPECLDGAQHYLKPDGISIPASYSNFVQPVMAINLYEDLLTYAPPQRKQIDELVLVDLRAFVEVAPYQEAFGFHHPNFAEHSNVRDCKLTFEADNDYRLTGFAGYFNLVLYGDISMNILPDKQTVGLTSWFPAFFGLSRPVDVKKGDRIVFQIGRRVSEENRRVWYVWALLEPEVLPLQNAQPTHWISM</sequence>
<dbReference type="PROSITE" id="PS51678">
    <property type="entry name" value="SAM_MT_PRMT"/>
    <property type="match status" value="1"/>
</dbReference>
<dbReference type="InterPro" id="IPR035247">
    <property type="entry name" value="PRMT5_TIM"/>
</dbReference>
<protein>
    <submittedName>
        <fullName evidence="9">Protein arginine N-methyltransferase 5</fullName>
    </submittedName>
</protein>
<dbReference type="AlphaFoldDB" id="A0A1W0X623"/>
<name>A0A1W0X623_HYPEX</name>
<evidence type="ECO:0000256" key="1">
    <source>
        <dbReference type="ARBA" id="ARBA00022603"/>
    </source>
</evidence>
<gene>
    <name evidence="9" type="ORF">BV898_03290</name>
</gene>
<dbReference type="GO" id="GO:0016274">
    <property type="term" value="F:protein-arginine N-methyltransferase activity"/>
    <property type="evidence" value="ECO:0007669"/>
    <property type="project" value="InterPro"/>
</dbReference>
<reference evidence="10" key="1">
    <citation type="submission" date="2017-01" db="EMBL/GenBank/DDBJ databases">
        <title>Comparative genomics of anhydrobiosis in the tardigrade Hypsibius dujardini.</title>
        <authorList>
            <person name="Yoshida Y."/>
            <person name="Koutsovoulos G."/>
            <person name="Laetsch D."/>
            <person name="Stevens L."/>
            <person name="Kumar S."/>
            <person name="Horikawa D."/>
            <person name="Ishino K."/>
            <person name="Komine S."/>
            <person name="Tomita M."/>
            <person name="Blaxter M."/>
            <person name="Arakawa K."/>
        </authorList>
    </citation>
    <scope>NUCLEOTIDE SEQUENCE [LARGE SCALE GENOMIC DNA]</scope>
    <source>
        <strain evidence="10">Z151</strain>
    </source>
</reference>
<evidence type="ECO:0000256" key="2">
    <source>
        <dbReference type="ARBA" id="ARBA00022679"/>
    </source>
</evidence>
<evidence type="ECO:0000259" key="8">
    <source>
        <dbReference type="Pfam" id="PF17286"/>
    </source>
</evidence>
<dbReference type="InterPro" id="IPR035248">
    <property type="entry name" value="PRMT5_C"/>
</dbReference>
<keyword evidence="10" id="KW-1185">Reference proteome</keyword>
<comment type="caution">
    <text evidence="9">The sequence shown here is derived from an EMBL/GenBank/DDBJ whole genome shotgun (WGS) entry which is preliminary data.</text>
</comment>
<dbReference type="OrthoDB" id="1368803at2759"/>
<dbReference type="GO" id="GO:0005829">
    <property type="term" value="C:cytosol"/>
    <property type="evidence" value="ECO:0007669"/>
    <property type="project" value="TreeGrafter"/>
</dbReference>
<dbReference type="EMBL" id="MTYJ01000015">
    <property type="protein sequence ID" value="OQV22858.1"/>
    <property type="molecule type" value="Genomic_DNA"/>
</dbReference>
<keyword evidence="1 4" id="KW-0489">Methyltransferase</keyword>
<dbReference type="Gene3D" id="3.20.20.150">
    <property type="entry name" value="Divalent-metal-dependent TIM barrel enzymes"/>
    <property type="match status" value="1"/>
</dbReference>
<proteinExistence type="predicted"/>
<dbReference type="GO" id="GO:0006355">
    <property type="term" value="P:regulation of DNA-templated transcription"/>
    <property type="evidence" value="ECO:0007669"/>
    <property type="project" value="TreeGrafter"/>
</dbReference>
<accession>A0A1W0X623</accession>
<feature type="compositionally biased region" description="Polar residues" evidence="5">
    <location>
        <begin position="195"/>
        <end position="205"/>
    </location>
</feature>
<keyword evidence="2 4" id="KW-0808">Transferase</keyword>
<dbReference type="InterPro" id="IPR035075">
    <property type="entry name" value="PRMT5"/>
</dbReference>
<dbReference type="GO" id="GO:0005634">
    <property type="term" value="C:nucleus"/>
    <property type="evidence" value="ECO:0007669"/>
    <property type="project" value="TreeGrafter"/>
</dbReference>
<evidence type="ECO:0000313" key="9">
    <source>
        <dbReference type="EMBL" id="OQV22858.1"/>
    </source>
</evidence>
<evidence type="ECO:0000259" key="7">
    <source>
        <dbReference type="Pfam" id="PF17285"/>
    </source>
</evidence>
<dbReference type="Gene3D" id="2.70.160.11">
    <property type="entry name" value="Hnrnp arginine n-methyltransferase1"/>
    <property type="match status" value="1"/>
</dbReference>
<dbReference type="Pfam" id="PF17285">
    <property type="entry name" value="PRMT5_TIM"/>
    <property type="match status" value="1"/>
</dbReference>
<dbReference type="PANTHER" id="PTHR10738:SF0">
    <property type="entry name" value="PROTEIN ARGININE N-METHYLTRANSFERASE 5"/>
    <property type="match status" value="1"/>
</dbReference>
<dbReference type="Gene3D" id="3.40.50.150">
    <property type="entry name" value="Vaccinia Virus protein VP39"/>
    <property type="match status" value="1"/>
</dbReference>
<feature type="domain" description="PRMT5 TIM barrel" evidence="7">
    <location>
        <begin position="224"/>
        <end position="357"/>
    </location>
</feature>
<feature type="domain" description="PRMT5 oligomerisation" evidence="8">
    <location>
        <begin position="543"/>
        <end position="701"/>
    </location>
</feature>
<dbReference type="InterPro" id="IPR029063">
    <property type="entry name" value="SAM-dependent_MTases_sf"/>
</dbReference>
<evidence type="ECO:0000256" key="5">
    <source>
        <dbReference type="SAM" id="MobiDB-lite"/>
    </source>
</evidence>
<dbReference type="SUPFAM" id="SSF53335">
    <property type="entry name" value="S-adenosyl-L-methionine-dependent methyltransferases"/>
    <property type="match status" value="1"/>
</dbReference>
<dbReference type="GO" id="GO:0032259">
    <property type="term" value="P:methylation"/>
    <property type="evidence" value="ECO:0007669"/>
    <property type="project" value="UniProtKB-KW"/>
</dbReference>
<evidence type="ECO:0000256" key="4">
    <source>
        <dbReference type="PROSITE-ProRule" id="PRU01015"/>
    </source>
</evidence>